<organism evidence="6 7">
    <name type="scientific">Hydrogenophaga luteola</name>
    <dbReference type="NCBI Taxonomy" id="1591122"/>
    <lineage>
        <taxon>Bacteria</taxon>
        <taxon>Pseudomonadati</taxon>
        <taxon>Pseudomonadota</taxon>
        <taxon>Betaproteobacteria</taxon>
        <taxon>Burkholderiales</taxon>
        <taxon>Comamonadaceae</taxon>
        <taxon>Hydrogenophaga</taxon>
    </lineage>
</organism>
<feature type="domain" description="Histidine kinase" evidence="5">
    <location>
        <begin position="135"/>
        <end position="350"/>
    </location>
</feature>
<protein>
    <recommendedName>
        <fullName evidence="2">histidine kinase</fullName>
        <ecNumber evidence="2">2.7.13.3</ecNumber>
    </recommendedName>
</protein>
<dbReference type="PANTHER" id="PTHR42878">
    <property type="entry name" value="TWO-COMPONENT HISTIDINE KINASE"/>
    <property type="match status" value="1"/>
</dbReference>
<keyword evidence="4 6" id="KW-0418">Kinase</keyword>
<dbReference type="SUPFAM" id="SSF55874">
    <property type="entry name" value="ATPase domain of HSP90 chaperone/DNA topoisomerase II/histidine kinase"/>
    <property type="match status" value="1"/>
</dbReference>
<evidence type="ECO:0000256" key="4">
    <source>
        <dbReference type="ARBA" id="ARBA00022777"/>
    </source>
</evidence>
<dbReference type="InterPro" id="IPR050351">
    <property type="entry name" value="BphY/WalK/GraS-like"/>
</dbReference>
<dbReference type="Gene3D" id="3.30.565.10">
    <property type="entry name" value="Histidine kinase-like ATPase, C-terminal domain"/>
    <property type="match status" value="1"/>
</dbReference>
<name>A0ABV7W2W9_9BURK</name>
<gene>
    <name evidence="6" type="ORF">ACFOPI_11190</name>
</gene>
<keyword evidence="7" id="KW-1185">Reference proteome</keyword>
<comment type="caution">
    <text evidence="6">The sequence shown here is derived from an EMBL/GenBank/DDBJ whole genome shotgun (WGS) entry which is preliminary data.</text>
</comment>
<dbReference type="EC" id="2.7.13.3" evidence="2"/>
<evidence type="ECO:0000259" key="5">
    <source>
        <dbReference type="PROSITE" id="PS50109"/>
    </source>
</evidence>
<keyword evidence="3" id="KW-0808">Transferase</keyword>
<evidence type="ECO:0000256" key="2">
    <source>
        <dbReference type="ARBA" id="ARBA00012438"/>
    </source>
</evidence>
<evidence type="ECO:0000256" key="1">
    <source>
        <dbReference type="ARBA" id="ARBA00000085"/>
    </source>
</evidence>
<evidence type="ECO:0000256" key="3">
    <source>
        <dbReference type="ARBA" id="ARBA00022679"/>
    </source>
</evidence>
<dbReference type="PROSITE" id="PS50109">
    <property type="entry name" value="HIS_KIN"/>
    <property type="match status" value="1"/>
</dbReference>
<proteinExistence type="predicted"/>
<dbReference type="Proteomes" id="UP001595729">
    <property type="component" value="Unassembled WGS sequence"/>
</dbReference>
<dbReference type="RefSeq" id="WP_382173854.1">
    <property type="nucleotide sequence ID" value="NZ_JBHRXX010000005.1"/>
</dbReference>
<evidence type="ECO:0000313" key="6">
    <source>
        <dbReference type="EMBL" id="MFC3684159.1"/>
    </source>
</evidence>
<sequence>MNATSTPAANNPLLILLDFVASPLLLFNPEGQVVFTNQAAKAMRCRPHLLLGSDPDVKALVRDVAGGRARASLELRVEAMSDDGIARLLCRSAPRPVAGLVPVSVAVAEVDPLKPAPGPETESEQRLSLQQIMELLKAELLPPIQQVTGLLEPSSNPVLAQSVRDLQERLERMVDLVNVFGEDVLIGEDRMLLPELVRSIAQELTPLTDQQGVSFVIEGDHNDLPPVYGSRRLMRRALYECLHNAVTQARQGVQSRESVAIGIGFRPSGNHLLMSIHHLGVFSAAALSRHAAAVFRPVADPKGAEGGDTDALLIGLPLTQRILQLHGGRLRIEQDNADGLQVMLELPTGAPMRNTHHLDMLQAQIYAEDLSKLMARTRRRSPA</sequence>
<dbReference type="GO" id="GO:0016301">
    <property type="term" value="F:kinase activity"/>
    <property type="evidence" value="ECO:0007669"/>
    <property type="project" value="UniProtKB-KW"/>
</dbReference>
<accession>A0ABV7W2W9</accession>
<comment type="catalytic activity">
    <reaction evidence="1">
        <text>ATP + protein L-histidine = ADP + protein N-phospho-L-histidine.</text>
        <dbReference type="EC" id="2.7.13.3"/>
    </reaction>
</comment>
<dbReference type="PANTHER" id="PTHR42878:SF14">
    <property type="entry name" value="OSMOLARITY TWO-COMPONENT SYSTEM PROTEIN SSK1"/>
    <property type="match status" value="1"/>
</dbReference>
<dbReference type="InterPro" id="IPR036890">
    <property type="entry name" value="HATPase_C_sf"/>
</dbReference>
<evidence type="ECO:0000313" key="7">
    <source>
        <dbReference type="Proteomes" id="UP001595729"/>
    </source>
</evidence>
<reference evidence="7" key="1">
    <citation type="journal article" date="2019" name="Int. J. Syst. Evol. Microbiol.">
        <title>The Global Catalogue of Microorganisms (GCM) 10K type strain sequencing project: providing services to taxonomists for standard genome sequencing and annotation.</title>
        <authorList>
            <consortium name="The Broad Institute Genomics Platform"/>
            <consortium name="The Broad Institute Genome Sequencing Center for Infectious Disease"/>
            <person name="Wu L."/>
            <person name="Ma J."/>
        </authorList>
    </citation>
    <scope>NUCLEOTIDE SEQUENCE [LARGE SCALE GENOMIC DNA]</scope>
    <source>
        <strain evidence="7">KCTC 42501</strain>
    </source>
</reference>
<dbReference type="EMBL" id="JBHRXX010000005">
    <property type="protein sequence ID" value="MFC3684159.1"/>
    <property type="molecule type" value="Genomic_DNA"/>
</dbReference>
<dbReference type="InterPro" id="IPR005467">
    <property type="entry name" value="His_kinase_dom"/>
</dbReference>